<protein>
    <submittedName>
        <fullName evidence="9">Putative ornithine decarboxylase</fullName>
    </submittedName>
</protein>
<dbReference type="InterPro" id="IPR002433">
    <property type="entry name" value="Orn_de-COase"/>
</dbReference>
<dbReference type="GO" id="GO:0005737">
    <property type="term" value="C:cytoplasm"/>
    <property type="evidence" value="ECO:0007669"/>
    <property type="project" value="TreeGrafter"/>
</dbReference>
<evidence type="ECO:0000256" key="4">
    <source>
        <dbReference type="ARBA" id="ARBA00023115"/>
    </source>
</evidence>
<keyword evidence="3 7" id="KW-0663">Pyridoxal phosphate</keyword>
<evidence type="ECO:0000256" key="5">
    <source>
        <dbReference type="ARBA" id="ARBA00023239"/>
    </source>
</evidence>
<dbReference type="PRINTS" id="PR01182">
    <property type="entry name" value="ORNDCRBXLASE"/>
</dbReference>
<dbReference type="EMBL" id="GANO01002940">
    <property type="protein sequence ID" value="JAB56931.1"/>
    <property type="molecule type" value="mRNA"/>
</dbReference>
<reference evidence="9" key="1">
    <citation type="journal article" date="2014" name="Insect Biochem. Mol. Biol.">
        <title>An insight into the sialome of the frog biting fly, Corethrella appendiculata.</title>
        <authorList>
            <person name="Ribeiro J.M.C."/>
            <person name="Chagas A.C."/>
            <person name="Pham V.M."/>
            <person name="Lounibos L.P."/>
            <person name="Calvo E."/>
        </authorList>
    </citation>
    <scope>NUCLEOTIDE SEQUENCE</scope>
    <source>
        <tissue evidence="9">Salivary glands</tissue>
    </source>
</reference>
<accession>U5ET48</accession>
<keyword evidence="4" id="KW-0620">Polyamine biosynthesis</keyword>
<dbReference type="AlphaFoldDB" id="U5ET48"/>
<evidence type="ECO:0000256" key="1">
    <source>
        <dbReference type="ARBA" id="ARBA00001933"/>
    </source>
</evidence>
<keyword evidence="5" id="KW-0456">Lyase</keyword>
<dbReference type="InterPro" id="IPR009006">
    <property type="entry name" value="Ala_racemase/Decarboxylase_C"/>
</dbReference>
<sequence length="434" mass="48911">MKFLTQDERIEIVDGQVNIRSIMDQHIASNQANDEPFYIFNVGDMVRKHQNWIEKMPRVQPFYAVKCNDNDIGLATLAALGAGFDCASKGELSKVLSLGVNPERIIFANPAKPNSHIHYAANFNVKTMTFDSEIELKKIKMFCPDAKLVLRIICEAKVAQCPLGKKFGCDPVTEAPRLIKAARKMNLDIIGISFHVGSGCADYPIYGKAIEIAKNLFDFGEKMGYKFNLLDVGGGFPGDIGTSIDEVAFYINQALDLHFPDKSVKVIGEPGRYYVSSAYTLVAKVHSKRILYKQPDNTANHIMYFINDGVYGSFNCILYDHQIIHPKLFNENYKTDKTIKQFKSTIFGPTCDALDTICEIMLPELEIDDYMYFENMGAYTIPVASPFNGFPLPKIFPYISLDLWEMLKNLFPLSDAIRMKKPIISNTYENIVCA</sequence>
<name>U5ET48_9DIPT</name>
<feature type="active site" description="Proton donor" evidence="7">
    <location>
        <position position="351"/>
    </location>
</feature>
<evidence type="ECO:0000256" key="6">
    <source>
        <dbReference type="ARBA" id="ARBA00037173"/>
    </source>
</evidence>
<comment type="function">
    <text evidence="6">Catalyzes the first and rate-limiting step of polyamine biosynthesis that converts ornithine into putrescine, which is the precursor for the polyamines, spermidine and spermine. Polyamines are essential for cell proliferation and are implicated in cellular processes, ranging from DNA replication to apoptosis.</text>
</comment>
<evidence type="ECO:0000256" key="2">
    <source>
        <dbReference type="ARBA" id="ARBA00008872"/>
    </source>
</evidence>
<evidence type="ECO:0000313" key="9">
    <source>
        <dbReference type="EMBL" id="JAB56931.1"/>
    </source>
</evidence>
<dbReference type="InterPro" id="IPR029066">
    <property type="entry name" value="PLP-binding_barrel"/>
</dbReference>
<dbReference type="PANTHER" id="PTHR11482">
    <property type="entry name" value="ARGININE/DIAMINOPIMELATE/ORNITHINE DECARBOXYLASE"/>
    <property type="match status" value="1"/>
</dbReference>
<dbReference type="Pfam" id="PF02784">
    <property type="entry name" value="Orn_Arg_deC_N"/>
    <property type="match status" value="1"/>
</dbReference>
<evidence type="ECO:0000256" key="3">
    <source>
        <dbReference type="ARBA" id="ARBA00022898"/>
    </source>
</evidence>
<feature type="modified residue" description="N6-(pyridoxal phosphate)lysine" evidence="7">
    <location>
        <position position="66"/>
    </location>
</feature>
<proteinExistence type="evidence at transcript level"/>
<dbReference type="GO" id="GO:0033387">
    <property type="term" value="P:putrescine biosynthetic process from arginine, via ornithine"/>
    <property type="evidence" value="ECO:0007669"/>
    <property type="project" value="TreeGrafter"/>
</dbReference>
<comment type="similarity">
    <text evidence="2">Belongs to the Orn/Lys/Arg decarboxylase class-II family.</text>
</comment>
<evidence type="ECO:0000259" key="8">
    <source>
        <dbReference type="Pfam" id="PF02784"/>
    </source>
</evidence>
<dbReference type="CDD" id="cd00622">
    <property type="entry name" value="PLPDE_III_ODC"/>
    <property type="match status" value="1"/>
</dbReference>
<dbReference type="InterPro" id="IPR000183">
    <property type="entry name" value="Orn/DAP/Arg_de-COase"/>
</dbReference>
<dbReference type="PANTHER" id="PTHR11482:SF6">
    <property type="entry name" value="ORNITHINE DECARBOXYLASE 1-RELATED"/>
    <property type="match status" value="1"/>
</dbReference>
<dbReference type="SUPFAM" id="SSF51419">
    <property type="entry name" value="PLP-binding barrel"/>
    <property type="match status" value="1"/>
</dbReference>
<dbReference type="Gene3D" id="3.20.20.10">
    <property type="entry name" value="Alanine racemase"/>
    <property type="match status" value="1"/>
</dbReference>
<evidence type="ECO:0000256" key="7">
    <source>
        <dbReference type="PIRSR" id="PIRSR600183-50"/>
    </source>
</evidence>
<dbReference type="FunFam" id="3.20.20.10:FF:000005">
    <property type="entry name" value="Ornithine decarboxylase"/>
    <property type="match status" value="1"/>
</dbReference>
<organism evidence="9">
    <name type="scientific">Corethrella appendiculata</name>
    <dbReference type="NCBI Taxonomy" id="1370023"/>
    <lineage>
        <taxon>Eukaryota</taxon>
        <taxon>Metazoa</taxon>
        <taxon>Ecdysozoa</taxon>
        <taxon>Arthropoda</taxon>
        <taxon>Hexapoda</taxon>
        <taxon>Insecta</taxon>
        <taxon>Pterygota</taxon>
        <taxon>Neoptera</taxon>
        <taxon>Endopterygota</taxon>
        <taxon>Diptera</taxon>
        <taxon>Nematocera</taxon>
        <taxon>Culicoidea</taxon>
        <taxon>Chaoboridae</taxon>
        <taxon>Corethrella</taxon>
    </lineage>
</organism>
<dbReference type="GO" id="GO:0004586">
    <property type="term" value="F:ornithine decarboxylase activity"/>
    <property type="evidence" value="ECO:0007669"/>
    <property type="project" value="TreeGrafter"/>
</dbReference>
<dbReference type="PRINTS" id="PR01179">
    <property type="entry name" value="ODADCRBXLASE"/>
</dbReference>
<feature type="domain" description="Orn/DAP/Arg decarboxylase 2 N-terminal" evidence="8">
    <location>
        <begin position="43"/>
        <end position="276"/>
    </location>
</feature>
<dbReference type="Gene3D" id="2.40.37.10">
    <property type="entry name" value="Lyase, Ornithine Decarboxylase, Chain A, domain 1"/>
    <property type="match status" value="1"/>
</dbReference>
<dbReference type="InterPro" id="IPR022644">
    <property type="entry name" value="De-COase2_N"/>
</dbReference>
<dbReference type="SUPFAM" id="SSF50621">
    <property type="entry name" value="Alanine racemase C-terminal domain-like"/>
    <property type="match status" value="1"/>
</dbReference>
<comment type="cofactor">
    <cofactor evidence="1 7">
        <name>pyridoxal 5'-phosphate</name>
        <dbReference type="ChEBI" id="CHEBI:597326"/>
    </cofactor>
</comment>